<dbReference type="EMBL" id="JXUO01000264">
    <property type="protein sequence ID" value="KKZ11893.1"/>
    <property type="molecule type" value="Genomic_DNA"/>
</dbReference>
<gene>
    <name evidence="1" type="ORF">TH68_08075</name>
</gene>
<evidence type="ECO:0000313" key="1">
    <source>
        <dbReference type="EMBL" id="KKZ11893.1"/>
    </source>
</evidence>
<organism evidence="1 2">
    <name type="scientific">Candidatus Synechococcus spongiarum 142</name>
    <dbReference type="NCBI Taxonomy" id="1608213"/>
    <lineage>
        <taxon>Bacteria</taxon>
        <taxon>Bacillati</taxon>
        <taxon>Cyanobacteriota</taxon>
        <taxon>Cyanophyceae</taxon>
        <taxon>Synechococcales</taxon>
        <taxon>Synechococcaceae</taxon>
        <taxon>Synechococcus</taxon>
    </lineage>
</organism>
<comment type="caution">
    <text evidence="1">The sequence shown here is derived from an EMBL/GenBank/DDBJ whole genome shotgun (WGS) entry which is preliminary data.</text>
</comment>
<accession>A0A6N3X7D0</accession>
<proteinExistence type="predicted"/>
<sequence>MGRLIEPEFWIRRPEGNDLALAWGLGKPDGKRGKGTLLWPVVEAFQPLPGEGNGNDEGGAGMIRWGESATFPGLLIQN</sequence>
<protein>
    <submittedName>
        <fullName evidence="1">Uncharacterized protein</fullName>
    </submittedName>
</protein>
<name>A0A6N3X7D0_9SYNE</name>
<evidence type="ECO:0000313" key="2">
    <source>
        <dbReference type="Proteomes" id="UP000035054"/>
    </source>
</evidence>
<dbReference type="AlphaFoldDB" id="A0A6N3X7D0"/>
<dbReference type="Proteomes" id="UP000035054">
    <property type="component" value="Unassembled WGS sequence"/>
</dbReference>
<reference evidence="1 2" key="1">
    <citation type="submission" date="2015-01" db="EMBL/GenBank/DDBJ databases">
        <title>Lifestyle Evolution in Cyanobacterial Symbionts of Sponges.</title>
        <authorList>
            <person name="Burgsdorf I."/>
            <person name="Slaby B.M."/>
            <person name="Handley K.M."/>
            <person name="Haber M."/>
            <person name="Blom J."/>
            <person name="Marshall C.W."/>
            <person name="Gilbert J.A."/>
            <person name="Hentschel U."/>
            <person name="Steindler L."/>
        </authorList>
    </citation>
    <scope>NUCLEOTIDE SEQUENCE [LARGE SCALE GENOMIC DNA]</scope>
    <source>
        <strain evidence="1">142</strain>
    </source>
</reference>